<organism evidence="5 6">
    <name type="scientific">Catonella morbi ATCC 51271</name>
    <dbReference type="NCBI Taxonomy" id="592026"/>
    <lineage>
        <taxon>Bacteria</taxon>
        <taxon>Bacillati</taxon>
        <taxon>Bacillota</taxon>
        <taxon>Clostridia</taxon>
        <taxon>Lachnospirales</taxon>
        <taxon>Lachnospiraceae</taxon>
        <taxon>Catonella</taxon>
    </lineage>
</organism>
<dbReference type="PROSITE" id="PS00041">
    <property type="entry name" value="HTH_ARAC_FAMILY_1"/>
    <property type="match status" value="1"/>
</dbReference>
<name>V2Y318_9FIRM</name>
<evidence type="ECO:0000256" key="3">
    <source>
        <dbReference type="ARBA" id="ARBA00023163"/>
    </source>
</evidence>
<dbReference type="PROSITE" id="PS01124">
    <property type="entry name" value="HTH_ARAC_FAMILY_2"/>
    <property type="match status" value="1"/>
</dbReference>
<dbReference type="PRINTS" id="PR00032">
    <property type="entry name" value="HTHARAC"/>
</dbReference>
<dbReference type="InterPro" id="IPR018062">
    <property type="entry name" value="HTH_AraC-typ_CS"/>
</dbReference>
<comment type="caution">
    <text evidence="5">The sequence shown here is derived from an EMBL/GenBank/DDBJ whole genome shotgun (WGS) entry which is preliminary data.</text>
</comment>
<evidence type="ECO:0000256" key="2">
    <source>
        <dbReference type="ARBA" id="ARBA00023125"/>
    </source>
</evidence>
<feature type="domain" description="HTH araC/xylS-type" evidence="4">
    <location>
        <begin position="223"/>
        <end position="322"/>
    </location>
</feature>
<keyword evidence="1" id="KW-0805">Transcription regulation</keyword>
<dbReference type="OrthoDB" id="9772607at2"/>
<dbReference type="InterPro" id="IPR009057">
    <property type="entry name" value="Homeodomain-like_sf"/>
</dbReference>
<dbReference type="Proteomes" id="UP000018227">
    <property type="component" value="Unassembled WGS sequence"/>
</dbReference>
<dbReference type="EMBL" id="ACIL03000016">
    <property type="protein sequence ID" value="ESL02462.1"/>
    <property type="molecule type" value="Genomic_DNA"/>
</dbReference>
<evidence type="ECO:0000313" key="5">
    <source>
        <dbReference type="EMBL" id="ESL02462.1"/>
    </source>
</evidence>
<dbReference type="GO" id="GO:0003700">
    <property type="term" value="F:DNA-binding transcription factor activity"/>
    <property type="evidence" value="ECO:0007669"/>
    <property type="project" value="InterPro"/>
</dbReference>
<dbReference type="STRING" id="592026.GCWU0000282_002598"/>
<dbReference type="AlphaFoldDB" id="V2Y318"/>
<dbReference type="InterPro" id="IPR053142">
    <property type="entry name" value="PchR_regulatory_protein"/>
</dbReference>
<dbReference type="InterPro" id="IPR020449">
    <property type="entry name" value="Tscrpt_reg_AraC-type_HTH"/>
</dbReference>
<dbReference type="Gene3D" id="1.10.10.60">
    <property type="entry name" value="Homeodomain-like"/>
    <property type="match status" value="1"/>
</dbReference>
<dbReference type="PANTHER" id="PTHR47893:SF1">
    <property type="entry name" value="REGULATORY PROTEIN PCHR"/>
    <property type="match status" value="1"/>
</dbReference>
<proteinExistence type="predicted"/>
<keyword evidence="6" id="KW-1185">Reference proteome</keyword>
<evidence type="ECO:0000313" key="6">
    <source>
        <dbReference type="Proteomes" id="UP000018227"/>
    </source>
</evidence>
<evidence type="ECO:0000256" key="1">
    <source>
        <dbReference type="ARBA" id="ARBA00023015"/>
    </source>
</evidence>
<accession>V2Y318</accession>
<protein>
    <submittedName>
        <fullName evidence="5">Transcriptional regulator, AraC family</fullName>
    </submittedName>
</protein>
<keyword evidence="3" id="KW-0804">Transcription</keyword>
<reference evidence="5 6" key="1">
    <citation type="submission" date="2013-06" db="EMBL/GenBank/DDBJ databases">
        <authorList>
            <person name="Weinstock G."/>
            <person name="Sodergren E."/>
            <person name="Clifton S."/>
            <person name="Fulton L."/>
            <person name="Fulton B."/>
            <person name="Courtney L."/>
            <person name="Fronick C."/>
            <person name="Harrison M."/>
            <person name="Strong C."/>
            <person name="Farmer C."/>
            <person name="Delahaunty K."/>
            <person name="Markovic C."/>
            <person name="Hall O."/>
            <person name="Minx P."/>
            <person name="Tomlinson C."/>
            <person name="Mitreva M."/>
            <person name="Nelson J."/>
            <person name="Hou S."/>
            <person name="Wollam A."/>
            <person name="Pepin K.H."/>
            <person name="Johnson M."/>
            <person name="Bhonagiri V."/>
            <person name="Nash W.E."/>
            <person name="Warren W."/>
            <person name="Chinwalla A."/>
            <person name="Mardis E.R."/>
            <person name="Wilson R.K."/>
        </authorList>
    </citation>
    <scope>NUCLEOTIDE SEQUENCE [LARGE SCALE GENOMIC DNA]</scope>
    <source>
        <strain evidence="5 6">ATCC 51271</strain>
    </source>
</reference>
<dbReference type="SUPFAM" id="SSF46689">
    <property type="entry name" value="Homeodomain-like"/>
    <property type="match status" value="1"/>
</dbReference>
<sequence>MTGGTGMNSIRTLGDNVKVLARDKSHAILEVKDDTGEGVMTIYTPFAGVYINICDMHMQRCKSGFLLEENANVICFDYCKEGRIELETSEGSYSVLQEKQLRIDDRRYHSGQVFMPLNHFHGISIYLNVDLAPQGITAFMPQFSANIHQLKSKFCKEGVPSILKDDVVVESIMACLYNPPTNIGSDYYRLKILELILYLDAVEIQEGNQKEICFFRSHADKLREIHTQITENLSVHFTIRELSEEYDIPQTELKISFKEMYGDSIYSYLKRCRMNTAASLLIKNPNLSVSEIAHLVGYETTGKFAAAFRQIIGTTPLNYRKYRTKPADNLINI</sequence>
<dbReference type="GO" id="GO:0043565">
    <property type="term" value="F:sequence-specific DNA binding"/>
    <property type="evidence" value="ECO:0007669"/>
    <property type="project" value="InterPro"/>
</dbReference>
<dbReference type="PANTHER" id="PTHR47893">
    <property type="entry name" value="REGULATORY PROTEIN PCHR"/>
    <property type="match status" value="1"/>
</dbReference>
<dbReference type="InterPro" id="IPR018060">
    <property type="entry name" value="HTH_AraC"/>
</dbReference>
<dbReference type="eggNOG" id="COG2207">
    <property type="taxonomic scope" value="Bacteria"/>
</dbReference>
<keyword evidence="2" id="KW-0238">DNA-binding</keyword>
<dbReference type="Pfam" id="PF12833">
    <property type="entry name" value="HTH_18"/>
    <property type="match status" value="1"/>
</dbReference>
<evidence type="ECO:0000259" key="4">
    <source>
        <dbReference type="PROSITE" id="PS01124"/>
    </source>
</evidence>
<dbReference type="SMART" id="SM00342">
    <property type="entry name" value="HTH_ARAC"/>
    <property type="match status" value="1"/>
</dbReference>
<dbReference type="HOGENOM" id="CLU_052345_0_0_9"/>
<gene>
    <name evidence="5" type="ORF">GCWU0000282_002598</name>
</gene>